<dbReference type="EMBL" id="VKDB01000005">
    <property type="protein sequence ID" value="TSA86462.1"/>
    <property type="molecule type" value="Genomic_DNA"/>
</dbReference>
<dbReference type="RefSeq" id="WP_143720228.1">
    <property type="nucleotide sequence ID" value="NZ_VKDB01000005.1"/>
</dbReference>
<reference evidence="7 8" key="1">
    <citation type="submission" date="2019-07" db="EMBL/GenBank/DDBJ databases">
        <title>Deinococcus detaillus sp. nov., isolated from humus soil in Antarctica.</title>
        <authorList>
            <person name="Zhang K."/>
        </authorList>
    </citation>
    <scope>NUCLEOTIDE SEQUENCE [LARGE SCALE GENOMIC DNA]</scope>
    <source>
        <strain evidence="7 8">H1</strain>
    </source>
</reference>
<keyword evidence="3 5" id="KW-1133">Transmembrane helix</keyword>
<feature type="transmembrane region" description="Helical" evidence="5">
    <location>
        <begin position="110"/>
        <end position="130"/>
    </location>
</feature>
<comment type="caution">
    <text evidence="7">The sequence shown here is derived from an EMBL/GenBank/DDBJ whole genome shotgun (WGS) entry which is preliminary data.</text>
</comment>
<dbReference type="OrthoDB" id="2987623at2"/>
<evidence type="ECO:0000256" key="1">
    <source>
        <dbReference type="ARBA" id="ARBA00004141"/>
    </source>
</evidence>
<evidence type="ECO:0000256" key="2">
    <source>
        <dbReference type="ARBA" id="ARBA00022692"/>
    </source>
</evidence>
<proteinExistence type="predicted"/>
<keyword evidence="2 5" id="KW-0812">Transmembrane</keyword>
<evidence type="ECO:0000256" key="3">
    <source>
        <dbReference type="ARBA" id="ARBA00022989"/>
    </source>
</evidence>
<dbReference type="InterPro" id="IPR006977">
    <property type="entry name" value="Yip1_dom"/>
</dbReference>
<evidence type="ECO:0000256" key="4">
    <source>
        <dbReference type="ARBA" id="ARBA00023136"/>
    </source>
</evidence>
<feature type="domain" description="Yip1" evidence="6">
    <location>
        <begin position="17"/>
        <end position="192"/>
    </location>
</feature>
<feature type="transmembrane region" description="Helical" evidence="5">
    <location>
        <begin position="142"/>
        <end position="167"/>
    </location>
</feature>
<gene>
    <name evidence="7" type="ORF">FNU79_07380</name>
</gene>
<evidence type="ECO:0000256" key="5">
    <source>
        <dbReference type="SAM" id="Phobius"/>
    </source>
</evidence>
<dbReference type="AlphaFoldDB" id="A0A553V1Y3"/>
<name>A0A553V1Y3_9DEIO</name>
<comment type="subcellular location">
    <subcellularLocation>
        <location evidence="1">Membrane</location>
        <topology evidence="1">Multi-pass membrane protein</topology>
    </subcellularLocation>
</comment>
<dbReference type="Proteomes" id="UP000316092">
    <property type="component" value="Unassembled WGS sequence"/>
</dbReference>
<feature type="transmembrane region" description="Helical" evidence="5">
    <location>
        <begin position="179"/>
        <end position="206"/>
    </location>
</feature>
<dbReference type="Pfam" id="PF04893">
    <property type="entry name" value="Yip1"/>
    <property type="match status" value="1"/>
</dbReference>
<dbReference type="GO" id="GO:0016020">
    <property type="term" value="C:membrane"/>
    <property type="evidence" value="ECO:0007669"/>
    <property type="project" value="UniProtKB-SubCell"/>
</dbReference>
<keyword evidence="4 5" id="KW-0472">Membrane</keyword>
<accession>A0A553V1Y3</accession>
<keyword evidence="8" id="KW-1185">Reference proteome</keyword>
<evidence type="ECO:0000313" key="8">
    <source>
        <dbReference type="Proteomes" id="UP000316092"/>
    </source>
</evidence>
<feature type="transmembrane region" description="Helical" evidence="5">
    <location>
        <begin position="67"/>
        <end position="89"/>
    </location>
</feature>
<protein>
    <recommendedName>
        <fullName evidence="6">Yip1 domain-containing protein</fullName>
    </recommendedName>
</protein>
<evidence type="ECO:0000313" key="7">
    <source>
        <dbReference type="EMBL" id="TSA86462.1"/>
    </source>
</evidence>
<evidence type="ECO:0000259" key="6">
    <source>
        <dbReference type="Pfam" id="PF04893"/>
    </source>
</evidence>
<sequence>MSLPNFASGPVSPWRLMWTAPAATLNNMLQHGQGDTWALPLLFGAGLLSSLAPQVREMLVPMLPSGTNVFTVAVVSGVLLGSLQALGWPAMLRAASKWLGGSGNLRASRLAAGWSCLPVLLSYILAPLGGSAEAGAVPTLGGVLFGFFSLLLSVWTLLLLVQSLAAAQRLSVPRAALSVLIGAVMLLAALVALGFLAALILVALGLKVSALPGGI</sequence>
<organism evidence="7 8">
    <name type="scientific">Deinococcus detaillensis</name>
    <dbReference type="NCBI Taxonomy" id="2592048"/>
    <lineage>
        <taxon>Bacteria</taxon>
        <taxon>Thermotogati</taxon>
        <taxon>Deinococcota</taxon>
        <taxon>Deinococci</taxon>
        <taxon>Deinococcales</taxon>
        <taxon>Deinococcaceae</taxon>
        <taxon>Deinococcus</taxon>
    </lineage>
</organism>